<dbReference type="GO" id="GO:0016779">
    <property type="term" value="F:nucleotidyltransferase activity"/>
    <property type="evidence" value="ECO:0007669"/>
    <property type="project" value="UniProtKB-KW"/>
</dbReference>
<dbReference type="EMBL" id="SOEB01000004">
    <property type="protein sequence ID" value="TDX31956.1"/>
    <property type="molecule type" value="Genomic_DNA"/>
</dbReference>
<proteinExistence type="inferred from homology"/>
<organism evidence="11 12">
    <name type="scientific">Rhodovulum visakhapatnamense</name>
    <dbReference type="NCBI Taxonomy" id="364297"/>
    <lineage>
        <taxon>Bacteria</taxon>
        <taxon>Pseudomonadati</taxon>
        <taxon>Pseudomonadota</taxon>
        <taxon>Alphaproteobacteria</taxon>
        <taxon>Rhodobacterales</taxon>
        <taxon>Paracoccaceae</taxon>
        <taxon>Rhodovulum</taxon>
    </lineage>
</organism>
<comment type="similarity">
    <text evidence="8">Belongs to the tRNA nucleotidyltransferase/poly(A) polymerase family.</text>
</comment>
<dbReference type="GO" id="GO:0046872">
    <property type="term" value="F:metal ion binding"/>
    <property type="evidence" value="ECO:0007669"/>
    <property type="project" value="UniProtKB-KW"/>
</dbReference>
<evidence type="ECO:0000256" key="8">
    <source>
        <dbReference type="RuleBase" id="RU003953"/>
    </source>
</evidence>
<dbReference type="InterPro" id="IPR002646">
    <property type="entry name" value="PolA_pol_head_dom"/>
</dbReference>
<evidence type="ECO:0000256" key="7">
    <source>
        <dbReference type="ARBA" id="ARBA00022842"/>
    </source>
</evidence>
<feature type="domain" description="tRNA nucleotidyltransferase/poly(A) polymerase RNA and SrmB- binding" evidence="10">
    <location>
        <begin position="183"/>
        <end position="240"/>
    </location>
</feature>
<keyword evidence="8" id="KW-0694">RNA-binding</keyword>
<evidence type="ECO:0000256" key="2">
    <source>
        <dbReference type="ARBA" id="ARBA00022679"/>
    </source>
</evidence>
<evidence type="ECO:0000256" key="3">
    <source>
        <dbReference type="ARBA" id="ARBA00022694"/>
    </source>
</evidence>
<evidence type="ECO:0000313" key="12">
    <source>
        <dbReference type="Proteomes" id="UP000295484"/>
    </source>
</evidence>
<dbReference type="Pfam" id="PF01743">
    <property type="entry name" value="PolyA_pol"/>
    <property type="match status" value="1"/>
</dbReference>
<evidence type="ECO:0000259" key="9">
    <source>
        <dbReference type="Pfam" id="PF01743"/>
    </source>
</evidence>
<keyword evidence="4" id="KW-0548">Nucleotidyltransferase</keyword>
<accession>A0A4R8G909</accession>
<feature type="domain" description="Poly A polymerase head" evidence="9">
    <location>
        <begin position="30"/>
        <end position="150"/>
    </location>
</feature>
<dbReference type="AlphaFoldDB" id="A0A4R8G909"/>
<dbReference type="InterPro" id="IPR032828">
    <property type="entry name" value="PolyA_RNA-bd"/>
</dbReference>
<keyword evidence="5" id="KW-0479">Metal-binding</keyword>
<dbReference type="PANTHER" id="PTHR46173:SF1">
    <property type="entry name" value="CCA TRNA NUCLEOTIDYLTRANSFERASE 1, MITOCHONDRIAL"/>
    <property type="match status" value="1"/>
</dbReference>
<sequence>MTRVFGDWFFADHTQAVCAVLTRAGYRALFVGGCVRNALLGVPVTDIDIATDARPETVMALAEAAGLKAVPTGFDHGTVTVVAGHLPHEVTTFRRDVETFGRRAVVAFADSPEEDARRRDFTMNAIYATPEGAVIDPLGGLADLAARRVRFIDDADARIREDFLRILRFFRFHAWYGDAEAGLDPDGLAAAAANSAGIETLSKERIGAEIRKLLAAPDPAPSVAAMAAAGVLARTLPGADPRALPVLVALEQAQGLPPDPVRRLATLGGEAPAKRLRLSKAEARRLERLTGAAGQMAGAAELAYRLGPDMARDAVLLRSAALGQPLSGDLASELARGTAARFPLSAADLMPGFDGPALGAALKRLEADWVASGFRLSAAELIARARQG</sequence>
<evidence type="ECO:0000256" key="4">
    <source>
        <dbReference type="ARBA" id="ARBA00022695"/>
    </source>
</evidence>
<dbReference type="SUPFAM" id="SSF81891">
    <property type="entry name" value="Poly A polymerase C-terminal region-like"/>
    <property type="match status" value="1"/>
</dbReference>
<dbReference type="Proteomes" id="UP000295484">
    <property type="component" value="Unassembled WGS sequence"/>
</dbReference>
<name>A0A4R8G909_9RHOB</name>
<dbReference type="InterPro" id="IPR050264">
    <property type="entry name" value="Bact_CCA-adding_enz_type3_sf"/>
</dbReference>
<dbReference type="GO" id="GO:0000049">
    <property type="term" value="F:tRNA binding"/>
    <property type="evidence" value="ECO:0007669"/>
    <property type="project" value="TreeGrafter"/>
</dbReference>
<dbReference type="CDD" id="cd05398">
    <property type="entry name" value="NT_ClassII-CCAase"/>
    <property type="match status" value="1"/>
</dbReference>
<protein>
    <submittedName>
        <fullName evidence="11">Poly(A) polymerase</fullName>
    </submittedName>
</protein>
<dbReference type="SUPFAM" id="SSF81301">
    <property type="entry name" value="Nucleotidyltransferase"/>
    <property type="match status" value="1"/>
</dbReference>
<dbReference type="InterPro" id="IPR043519">
    <property type="entry name" value="NT_sf"/>
</dbReference>
<keyword evidence="7" id="KW-0460">Magnesium</keyword>
<evidence type="ECO:0000259" key="10">
    <source>
        <dbReference type="Pfam" id="PF12627"/>
    </source>
</evidence>
<dbReference type="Gene3D" id="3.30.460.10">
    <property type="entry name" value="Beta Polymerase, domain 2"/>
    <property type="match status" value="1"/>
</dbReference>
<dbReference type="GO" id="GO:0008033">
    <property type="term" value="P:tRNA processing"/>
    <property type="evidence" value="ECO:0007669"/>
    <property type="project" value="UniProtKB-KW"/>
</dbReference>
<dbReference type="GO" id="GO:0000166">
    <property type="term" value="F:nucleotide binding"/>
    <property type="evidence" value="ECO:0007669"/>
    <property type="project" value="UniProtKB-KW"/>
</dbReference>
<evidence type="ECO:0000256" key="6">
    <source>
        <dbReference type="ARBA" id="ARBA00022741"/>
    </source>
</evidence>
<keyword evidence="2 8" id="KW-0808">Transferase</keyword>
<comment type="caution">
    <text evidence="11">The sequence shown here is derived from an EMBL/GenBank/DDBJ whole genome shotgun (WGS) entry which is preliminary data.</text>
</comment>
<dbReference type="PANTHER" id="PTHR46173">
    <property type="entry name" value="CCA TRNA NUCLEOTIDYLTRANSFERASE 1, MITOCHONDRIAL"/>
    <property type="match status" value="1"/>
</dbReference>
<dbReference type="Pfam" id="PF12627">
    <property type="entry name" value="PolyA_pol_RNAbd"/>
    <property type="match status" value="1"/>
</dbReference>
<comment type="cofactor">
    <cofactor evidence="1">
        <name>Mg(2+)</name>
        <dbReference type="ChEBI" id="CHEBI:18420"/>
    </cofactor>
</comment>
<reference evidence="11 12" key="1">
    <citation type="submission" date="2019-03" db="EMBL/GenBank/DDBJ databases">
        <title>Genomic Encyclopedia of Type Strains, Phase IV (KMG-IV): sequencing the most valuable type-strain genomes for metagenomic binning, comparative biology and taxonomic classification.</title>
        <authorList>
            <person name="Goeker M."/>
        </authorList>
    </citation>
    <scope>NUCLEOTIDE SEQUENCE [LARGE SCALE GENOMIC DNA]</scope>
    <source>
        <strain evidence="11 12">JA181</strain>
    </source>
</reference>
<dbReference type="RefSeq" id="WP_134077343.1">
    <property type="nucleotide sequence ID" value="NZ_SOEB01000004.1"/>
</dbReference>
<gene>
    <name evidence="11" type="ORF">EV657_104153</name>
</gene>
<evidence type="ECO:0000256" key="5">
    <source>
        <dbReference type="ARBA" id="ARBA00022723"/>
    </source>
</evidence>
<evidence type="ECO:0000313" key="11">
    <source>
        <dbReference type="EMBL" id="TDX31956.1"/>
    </source>
</evidence>
<evidence type="ECO:0000256" key="1">
    <source>
        <dbReference type="ARBA" id="ARBA00001946"/>
    </source>
</evidence>
<keyword evidence="3" id="KW-0819">tRNA processing</keyword>
<dbReference type="Gene3D" id="1.10.3090.10">
    <property type="entry name" value="cca-adding enzyme, domain 2"/>
    <property type="match status" value="1"/>
</dbReference>
<keyword evidence="6" id="KW-0547">Nucleotide-binding</keyword>